<evidence type="ECO:0000256" key="1">
    <source>
        <dbReference type="SAM" id="Phobius"/>
    </source>
</evidence>
<accession>A0A1B8NXB4</accession>
<feature type="transmembrane region" description="Helical" evidence="1">
    <location>
        <begin position="71"/>
        <end position="92"/>
    </location>
</feature>
<dbReference type="PANTHER" id="PTHR38034:SF1">
    <property type="entry name" value="INNER MEMBRANE PROTEIN YPJD"/>
    <property type="match status" value="1"/>
</dbReference>
<dbReference type="GO" id="GO:0020037">
    <property type="term" value="F:heme binding"/>
    <property type="evidence" value="ECO:0007669"/>
    <property type="project" value="InterPro"/>
</dbReference>
<evidence type="ECO:0000259" key="2">
    <source>
        <dbReference type="Pfam" id="PF01578"/>
    </source>
</evidence>
<dbReference type="PANTHER" id="PTHR38034">
    <property type="entry name" value="INNER MEMBRANE PROTEIN YPJD"/>
    <property type="match status" value="1"/>
</dbReference>
<organism evidence="3 4">
    <name type="scientific">Halomonas elongata</name>
    <dbReference type="NCBI Taxonomy" id="2746"/>
    <lineage>
        <taxon>Bacteria</taxon>
        <taxon>Pseudomonadati</taxon>
        <taxon>Pseudomonadota</taxon>
        <taxon>Gammaproteobacteria</taxon>
        <taxon>Oceanospirillales</taxon>
        <taxon>Halomonadaceae</taxon>
        <taxon>Halomonas</taxon>
    </lineage>
</organism>
<name>A0A1B8NXB4_HALEL</name>
<dbReference type="PATRIC" id="fig|2746.7.peg.3797"/>
<dbReference type="AlphaFoldDB" id="A0A1B8NXB4"/>
<dbReference type="InterPro" id="IPR002541">
    <property type="entry name" value="Cyt_c_assembly"/>
</dbReference>
<keyword evidence="1" id="KW-0812">Transmembrane</keyword>
<dbReference type="EMBL" id="MAJD01000002">
    <property type="protein sequence ID" value="OBX34634.1"/>
    <property type="molecule type" value="Genomic_DNA"/>
</dbReference>
<feature type="transmembrane region" description="Helical" evidence="1">
    <location>
        <begin position="6"/>
        <end position="27"/>
    </location>
</feature>
<reference evidence="3 4" key="1">
    <citation type="submission" date="2016-06" db="EMBL/GenBank/DDBJ databases">
        <title>Genome sequence of halotolerant plant growth promoting strain of Halomonas elongata HEK1 isolated from salterns of Rann of Kutch, Gujarat, India.</title>
        <authorList>
            <person name="Gaba S."/>
            <person name="Singh R.N."/>
            <person name="Abrol S."/>
            <person name="Kaushik R."/>
            <person name="Saxena A.K."/>
        </authorList>
    </citation>
    <scope>NUCLEOTIDE SEQUENCE [LARGE SCALE GENOMIC DNA]</scope>
    <source>
        <strain evidence="3 4">HEK1</strain>
    </source>
</reference>
<comment type="caution">
    <text evidence="3">The sequence shown here is derived from an EMBL/GenBank/DDBJ whole genome shotgun (WGS) entry which is preliminary data.</text>
</comment>
<feature type="domain" description="Cytochrome c assembly protein" evidence="2">
    <location>
        <begin position="1"/>
        <end position="91"/>
    </location>
</feature>
<sequence>MERILFELIWAGMALLSLAIASGFVFVDDMFAQHLVHKTVLSLLAWVIFATLLVCHHWLGWRGMRAVRWTLVGYLVLLLAYFGSKFVLEVLLNRG</sequence>
<dbReference type="GO" id="GO:0005886">
    <property type="term" value="C:plasma membrane"/>
    <property type="evidence" value="ECO:0007669"/>
    <property type="project" value="TreeGrafter"/>
</dbReference>
<dbReference type="Proteomes" id="UP000092504">
    <property type="component" value="Unassembled WGS sequence"/>
</dbReference>
<feature type="transmembrane region" description="Helical" evidence="1">
    <location>
        <begin position="39"/>
        <end position="59"/>
    </location>
</feature>
<proteinExistence type="predicted"/>
<keyword evidence="1" id="KW-0472">Membrane</keyword>
<dbReference type="Pfam" id="PF01578">
    <property type="entry name" value="Cytochrom_C_asm"/>
    <property type="match status" value="1"/>
</dbReference>
<dbReference type="GO" id="GO:0017004">
    <property type="term" value="P:cytochrome complex assembly"/>
    <property type="evidence" value="ECO:0007669"/>
    <property type="project" value="InterPro"/>
</dbReference>
<evidence type="ECO:0000313" key="3">
    <source>
        <dbReference type="EMBL" id="OBX34634.1"/>
    </source>
</evidence>
<gene>
    <name evidence="3" type="primary">ypjD</name>
    <name evidence="3" type="ORF">A8U91_03691</name>
</gene>
<protein>
    <submittedName>
        <fullName evidence="3">Inner membrane protein YpjD</fullName>
    </submittedName>
</protein>
<keyword evidence="1" id="KW-1133">Transmembrane helix</keyword>
<evidence type="ECO:0000313" key="4">
    <source>
        <dbReference type="Proteomes" id="UP000092504"/>
    </source>
</evidence>
<dbReference type="InterPro" id="IPR052372">
    <property type="entry name" value="YpjD/HemX"/>
</dbReference>